<protein>
    <submittedName>
        <fullName evidence="2">Glycoside hydrolase family 16 protein</fullName>
    </submittedName>
</protein>
<dbReference type="OrthoDB" id="25131at2759"/>
<accession>A0A9P4U742</accession>
<dbReference type="SUPFAM" id="SSF49899">
    <property type="entry name" value="Concanavalin A-like lectins/glucanases"/>
    <property type="match status" value="1"/>
</dbReference>
<organism evidence="2 3">
    <name type="scientific">Karstenula rhodostoma CBS 690.94</name>
    <dbReference type="NCBI Taxonomy" id="1392251"/>
    <lineage>
        <taxon>Eukaryota</taxon>
        <taxon>Fungi</taxon>
        <taxon>Dikarya</taxon>
        <taxon>Ascomycota</taxon>
        <taxon>Pezizomycotina</taxon>
        <taxon>Dothideomycetes</taxon>
        <taxon>Pleosporomycetidae</taxon>
        <taxon>Pleosporales</taxon>
        <taxon>Massarineae</taxon>
        <taxon>Didymosphaeriaceae</taxon>
        <taxon>Karstenula</taxon>
    </lineage>
</organism>
<dbReference type="PANTHER" id="PTHR38121">
    <property type="entry name" value="GH16 DOMAIN-CONTAINING PROTEIN"/>
    <property type="match status" value="1"/>
</dbReference>
<dbReference type="InterPro" id="IPR000757">
    <property type="entry name" value="Beta-glucanase-like"/>
</dbReference>
<reference evidence="2" key="1">
    <citation type="journal article" date="2020" name="Stud. Mycol.">
        <title>101 Dothideomycetes genomes: a test case for predicting lifestyles and emergence of pathogens.</title>
        <authorList>
            <person name="Haridas S."/>
            <person name="Albert R."/>
            <person name="Binder M."/>
            <person name="Bloem J."/>
            <person name="Labutti K."/>
            <person name="Salamov A."/>
            <person name="Andreopoulos B."/>
            <person name="Baker S."/>
            <person name="Barry K."/>
            <person name="Bills G."/>
            <person name="Bluhm B."/>
            <person name="Cannon C."/>
            <person name="Castanera R."/>
            <person name="Culley D."/>
            <person name="Daum C."/>
            <person name="Ezra D."/>
            <person name="Gonzalez J."/>
            <person name="Henrissat B."/>
            <person name="Kuo A."/>
            <person name="Liang C."/>
            <person name="Lipzen A."/>
            <person name="Lutzoni F."/>
            <person name="Magnuson J."/>
            <person name="Mondo S."/>
            <person name="Nolan M."/>
            <person name="Ohm R."/>
            <person name="Pangilinan J."/>
            <person name="Park H.-J."/>
            <person name="Ramirez L."/>
            <person name="Alfaro M."/>
            <person name="Sun H."/>
            <person name="Tritt A."/>
            <person name="Yoshinaga Y."/>
            <person name="Zwiers L.-H."/>
            <person name="Turgeon B."/>
            <person name="Goodwin S."/>
            <person name="Spatafora J."/>
            <person name="Crous P."/>
            <person name="Grigoriev I."/>
        </authorList>
    </citation>
    <scope>NUCLEOTIDE SEQUENCE</scope>
    <source>
        <strain evidence="2">CBS 690.94</strain>
    </source>
</reference>
<comment type="caution">
    <text evidence="2">The sequence shown here is derived from an EMBL/GenBank/DDBJ whole genome shotgun (WGS) entry which is preliminary data.</text>
</comment>
<proteinExistence type="predicted"/>
<evidence type="ECO:0000259" key="1">
    <source>
        <dbReference type="PROSITE" id="PS51762"/>
    </source>
</evidence>
<keyword evidence="2" id="KW-0378">Hydrolase</keyword>
<gene>
    <name evidence="2" type="ORF">P171DRAFT_466269</name>
</gene>
<dbReference type="PROSITE" id="PS51762">
    <property type="entry name" value="GH16_2"/>
    <property type="match status" value="1"/>
</dbReference>
<dbReference type="CDD" id="cd00413">
    <property type="entry name" value="Glyco_hydrolase_16"/>
    <property type="match status" value="1"/>
</dbReference>
<dbReference type="AlphaFoldDB" id="A0A9P4U742"/>
<dbReference type="Gene3D" id="2.60.120.200">
    <property type="match status" value="1"/>
</dbReference>
<dbReference type="GO" id="GO:0004553">
    <property type="term" value="F:hydrolase activity, hydrolyzing O-glycosyl compounds"/>
    <property type="evidence" value="ECO:0007669"/>
    <property type="project" value="InterPro"/>
</dbReference>
<dbReference type="Pfam" id="PF00722">
    <property type="entry name" value="Glyco_hydro_16"/>
    <property type="match status" value="1"/>
</dbReference>
<dbReference type="GO" id="GO:0005975">
    <property type="term" value="P:carbohydrate metabolic process"/>
    <property type="evidence" value="ECO:0007669"/>
    <property type="project" value="InterPro"/>
</dbReference>
<evidence type="ECO:0000313" key="2">
    <source>
        <dbReference type="EMBL" id="KAF2439790.1"/>
    </source>
</evidence>
<evidence type="ECO:0000313" key="3">
    <source>
        <dbReference type="Proteomes" id="UP000799764"/>
    </source>
</evidence>
<keyword evidence="3" id="KW-1185">Reference proteome</keyword>
<dbReference type="InterPro" id="IPR013320">
    <property type="entry name" value="ConA-like_dom_sf"/>
</dbReference>
<dbReference type="Proteomes" id="UP000799764">
    <property type="component" value="Unassembled WGS sequence"/>
</dbReference>
<name>A0A9P4U742_9PLEO</name>
<dbReference type="EMBL" id="MU001508">
    <property type="protein sequence ID" value="KAF2439790.1"/>
    <property type="molecule type" value="Genomic_DNA"/>
</dbReference>
<dbReference type="PANTHER" id="PTHR38121:SF5">
    <property type="entry name" value="GH16 DOMAIN-CONTAINING PROTEIN"/>
    <property type="match status" value="1"/>
</dbReference>
<sequence length="356" mass="39447">MSRFAIADCECGYSINGTNSAAVEVFTDLMENDFLHTSGDNVTAFGWQPQVYNVSAKDARGSYGKSFSIANVELNPLKNAQAWSGDSINGGDAGLKLWVRGDHSQGYVGGAEVATVRNDTLYGSYRVGMKLSAETGTCGAFFWFYNNSQEIDMEFLSKQFNESQGTVQLVLQSPQSVRNGYDASRTAGYQIQHLPFRPDEQFHEYRFDWTPGSVIFYVDGKVMHEMTENVPSEPGHMFLNHWSNGDPLWSAGPPAADTSMTVSYIKAYFNSTDTARHHKYSKQCPKFDSSKVCSIPEQTVAPDGSNAKTYFFSQADDTTPGQDIYHTTNGNSAGRLFGSHTIYISILVSFFNWAMI</sequence>
<feature type="domain" description="GH16" evidence="1">
    <location>
        <begin position="28"/>
        <end position="273"/>
    </location>
</feature>